<feature type="transmembrane region" description="Helical" evidence="8">
    <location>
        <begin position="82"/>
        <end position="101"/>
    </location>
</feature>
<feature type="transmembrane region" description="Helical" evidence="8">
    <location>
        <begin position="116"/>
        <end position="137"/>
    </location>
</feature>
<dbReference type="AlphaFoldDB" id="A0A927C3T1"/>
<dbReference type="Pfam" id="PF01794">
    <property type="entry name" value="Ferric_reduct"/>
    <property type="match status" value="1"/>
</dbReference>
<keyword evidence="8" id="KW-0479">Metal-binding</keyword>
<protein>
    <recommendedName>
        <fullName evidence="8">Protein-methionine-sulfoxide reductase heme-binding subunit MsrQ</fullName>
    </recommendedName>
    <alternativeName>
        <fullName evidence="8">Flavocytochrome MsrQ</fullName>
    </alternativeName>
</protein>
<keyword evidence="7 8" id="KW-0472">Membrane</keyword>
<sequence length="197" mass="23223">MDLRQFERRLGKPLLFIVSLIPLGMLVWAALQNQLGTDPVKTLILETGEWALRFLILTLAVSPLKAWFAWTVVIRYRRMLGLYAWFYASIHLLIVLTYLFGWDWVIAKEELAERPYIFVGFAAWLLMVPLGLTSNNYAIRKLKKNWKSLHKLIYLIAVLAWLHLAWQIRASYLEALVYGLIIFCLFFQRLKKVYKRC</sequence>
<evidence type="ECO:0000256" key="1">
    <source>
        <dbReference type="ARBA" id="ARBA00004141"/>
    </source>
</evidence>
<comment type="cofactor">
    <cofactor evidence="8">
        <name>heme b</name>
        <dbReference type="ChEBI" id="CHEBI:60344"/>
    </cofactor>
    <text evidence="8">Binds 1 heme b (iron(II)-protoporphyrin IX) group per subunit.</text>
</comment>
<evidence type="ECO:0000256" key="2">
    <source>
        <dbReference type="ARBA" id="ARBA00022448"/>
    </source>
</evidence>
<keyword evidence="8" id="KW-0249">Electron transport</keyword>
<dbReference type="Proteomes" id="UP000610558">
    <property type="component" value="Unassembled WGS sequence"/>
</dbReference>
<evidence type="ECO:0000259" key="9">
    <source>
        <dbReference type="Pfam" id="PF01794"/>
    </source>
</evidence>
<dbReference type="HAMAP" id="MF_01207">
    <property type="entry name" value="MsrQ"/>
    <property type="match status" value="1"/>
</dbReference>
<dbReference type="GO" id="GO:0010181">
    <property type="term" value="F:FMN binding"/>
    <property type="evidence" value="ECO:0007669"/>
    <property type="project" value="UniProtKB-UniRule"/>
</dbReference>
<keyword evidence="3 8" id="KW-0349">Heme</keyword>
<feature type="transmembrane region" description="Helical" evidence="8">
    <location>
        <begin position="172"/>
        <end position="190"/>
    </location>
</feature>
<dbReference type="InterPro" id="IPR022837">
    <property type="entry name" value="MsrQ-like"/>
</dbReference>
<dbReference type="RefSeq" id="WP_190764278.1">
    <property type="nucleotide sequence ID" value="NZ_JACXLD010000003.1"/>
</dbReference>
<feature type="transmembrane region" description="Helical" evidence="8">
    <location>
        <begin position="149"/>
        <end position="166"/>
    </location>
</feature>
<gene>
    <name evidence="8" type="primary">msrQ</name>
    <name evidence="10" type="ORF">IB286_08000</name>
</gene>
<dbReference type="GO" id="GO:0020037">
    <property type="term" value="F:heme binding"/>
    <property type="evidence" value="ECO:0007669"/>
    <property type="project" value="UniProtKB-UniRule"/>
</dbReference>
<keyword evidence="11" id="KW-1185">Reference proteome</keyword>
<evidence type="ECO:0000256" key="8">
    <source>
        <dbReference type="HAMAP-Rule" id="MF_01207"/>
    </source>
</evidence>
<dbReference type="GO" id="GO:0005886">
    <property type="term" value="C:plasma membrane"/>
    <property type="evidence" value="ECO:0007669"/>
    <property type="project" value="UniProtKB-SubCell"/>
</dbReference>
<dbReference type="PANTHER" id="PTHR36964">
    <property type="entry name" value="PROTEIN-METHIONINE-SULFOXIDE REDUCTASE HEME-BINDING SUBUNIT MSRQ"/>
    <property type="match status" value="1"/>
</dbReference>
<dbReference type="InterPro" id="IPR013130">
    <property type="entry name" value="Fe3_Rdtase_TM_dom"/>
</dbReference>
<keyword evidence="4 8" id="KW-0812">Transmembrane</keyword>
<reference evidence="10" key="1">
    <citation type="submission" date="2020-09" db="EMBL/GenBank/DDBJ databases">
        <authorList>
            <person name="Yoon J.-W."/>
        </authorList>
    </citation>
    <scope>NUCLEOTIDE SEQUENCE</scope>
    <source>
        <strain evidence="10">KMU-158</strain>
    </source>
</reference>
<feature type="transmembrane region" description="Helical" evidence="8">
    <location>
        <begin position="51"/>
        <end position="70"/>
    </location>
</feature>
<proteinExistence type="inferred from homology"/>
<keyword evidence="8" id="KW-0285">Flavoprotein</keyword>
<comment type="caution">
    <text evidence="10">The sequence shown here is derived from an EMBL/GenBank/DDBJ whole genome shotgun (WGS) entry which is preliminary data.</text>
</comment>
<evidence type="ECO:0000313" key="10">
    <source>
        <dbReference type="EMBL" id="MBD2858955.1"/>
    </source>
</evidence>
<dbReference type="PANTHER" id="PTHR36964:SF1">
    <property type="entry name" value="PROTEIN-METHIONINE-SULFOXIDE REDUCTASE HEME-BINDING SUBUNIT MSRQ"/>
    <property type="match status" value="1"/>
</dbReference>
<comment type="subcellular location">
    <subcellularLocation>
        <location evidence="8">Cell membrane</location>
        <topology evidence="8">Multi-pass membrane protein</topology>
    </subcellularLocation>
    <subcellularLocation>
        <location evidence="1">Membrane</location>
        <topology evidence="1">Multi-pass membrane protein</topology>
    </subcellularLocation>
</comment>
<keyword evidence="5 8" id="KW-1133">Transmembrane helix</keyword>
<evidence type="ECO:0000256" key="3">
    <source>
        <dbReference type="ARBA" id="ARBA00022617"/>
    </source>
</evidence>
<dbReference type="GO" id="GO:0046872">
    <property type="term" value="F:metal ion binding"/>
    <property type="evidence" value="ECO:0007669"/>
    <property type="project" value="UniProtKB-KW"/>
</dbReference>
<organism evidence="10 11">
    <name type="scientific">Spongiibacter pelagi</name>
    <dbReference type="NCBI Taxonomy" id="2760804"/>
    <lineage>
        <taxon>Bacteria</taxon>
        <taxon>Pseudomonadati</taxon>
        <taxon>Pseudomonadota</taxon>
        <taxon>Gammaproteobacteria</taxon>
        <taxon>Cellvibrionales</taxon>
        <taxon>Spongiibacteraceae</taxon>
        <taxon>Spongiibacter</taxon>
    </lineage>
</organism>
<keyword evidence="6 8" id="KW-0408">Iron</keyword>
<feature type="domain" description="Ferric oxidoreductase" evidence="9">
    <location>
        <begin position="47"/>
        <end position="160"/>
    </location>
</feature>
<comment type="cofactor">
    <cofactor evidence="8">
        <name>FMN</name>
        <dbReference type="ChEBI" id="CHEBI:58210"/>
    </cofactor>
    <text evidence="8">Binds 1 FMN per subunit.</text>
</comment>
<accession>A0A927C3T1</accession>
<comment type="similarity">
    <text evidence="8">Belongs to the MsrQ family.</text>
</comment>
<name>A0A927C3T1_9GAMM</name>
<evidence type="ECO:0000256" key="6">
    <source>
        <dbReference type="ARBA" id="ARBA00023004"/>
    </source>
</evidence>
<comment type="subunit">
    <text evidence="8">Heterodimer of a catalytic subunit (MsrP) and a heme-binding subunit (MsrQ).</text>
</comment>
<evidence type="ECO:0000313" key="11">
    <source>
        <dbReference type="Proteomes" id="UP000610558"/>
    </source>
</evidence>
<keyword evidence="8" id="KW-1003">Cell membrane</keyword>
<evidence type="ECO:0000256" key="4">
    <source>
        <dbReference type="ARBA" id="ARBA00022692"/>
    </source>
</evidence>
<dbReference type="EMBL" id="JACXLD010000003">
    <property type="protein sequence ID" value="MBD2858955.1"/>
    <property type="molecule type" value="Genomic_DNA"/>
</dbReference>
<dbReference type="GO" id="GO:0030091">
    <property type="term" value="P:protein repair"/>
    <property type="evidence" value="ECO:0007669"/>
    <property type="project" value="UniProtKB-UniRule"/>
</dbReference>
<keyword evidence="2 8" id="KW-0813">Transport</keyword>
<evidence type="ECO:0000256" key="5">
    <source>
        <dbReference type="ARBA" id="ARBA00022989"/>
    </source>
</evidence>
<feature type="transmembrane region" description="Helical" evidence="8">
    <location>
        <begin position="12"/>
        <end position="31"/>
    </location>
</feature>
<dbReference type="GO" id="GO:0009055">
    <property type="term" value="F:electron transfer activity"/>
    <property type="evidence" value="ECO:0007669"/>
    <property type="project" value="UniProtKB-UniRule"/>
</dbReference>
<dbReference type="GO" id="GO:0016679">
    <property type="term" value="F:oxidoreductase activity, acting on diphenols and related substances as donors"/>
    <property type="evidence" value="ECO:0007669"/>
    <property type="project" value="TreeGrafter"/>
</dbReference>
<evidence type="ECO:0000256" key="7">
    <source>
        <dbReference type="ARBA" id="ARBA00023136"/>
    </source>
</evidence>
<comment type="function">
    <text evidence="8">Part of the MsrPQ system that repairs oxidized periplasmic proteins containing methionine sulfoxide residues (Met-O), using respiratory chain electrons. Thus protects these proteins from oxidative-stress damage caused by reactive species of oxygen and chlorine generated by the host defense mechanisms. MsrPQ is essential for the maintenance of envelope integrity under bleach stress, rescuing a wide series of structurally unrelated periplasmic proteins from methionine oxidation. MsrQ provides electrons for reduction to the reductase catalytic subunit MsrP, using the quinone pool of the respiratory chain.</text>
</comment>
<keyword evidence="8" id="KW-0288">FMN</keyword>